<reference evidence="2" key="1">
    <citation type="submission" date="2023-06" db="EMBL/GenBank/DDBJ databases">
        <authorList>
            <person name="Kurt Z."/>
        </authorList>
    </citation>
    <scope>NUCLEOTIDE SEQUENCE</scope>
</reference>
<evidence type="ECO:0000313" key="2">
    <source>
        <dbReference type="EMBL" id="CAI9964350.1"/>
    </source>
</evidence>
<proteinExistence type="predicted"/>
<accession>A0AA86QTG1</accession>
<dbReference type="Pfam" id="PF14555">
    <property type="entry name" value="UBA_4"/>
    <property type="match status" value="1"/>
</dbReference>
<dbReference type="EMBL" id="CATOUU010000976">
    <property type="protein sequence ID" value="CAI9964350.1"/>
    <property type="molecule type" value="Genomic_DNA"/>
</dbReference>
<reference evidence="3 4" key="2">
    <citation type="submission" date="2024-07" db="EMBL/GenBank/DDBJ databases">
        <authorList>
            <person name="Akdeniz Z."/>
        </authorList>
    </citation>
    <scope>NUCLEOTIDE SEQUENCE [LARGE SCALE GENOMIC DNA]</scope>
</reference>
<dbReference type="EMBL" id="CAXDID020000280">
    <property type="protein sequence ID" value="CAL6069768.1"/>
    <property type="molecule type" value="Genomic_DNA"/>
</dbReference>
<dbReference type="Proteomes" id="UP001642409">
    <property type="component" value="Unassembled WGS sequence"/>
</dbReference>
<evidence type="ECO:0000313" key="3">
    <source>
        <dbReference type="EMBL" id="CAL6069768.1"/>
    </source>
</evidence>
<organism evidence="2">
    <name type="scientific">Hexamita inflata</name>
    <dbReference type="NCBI Taxonomy" id="28002"/>
    <lineage>
        <taxon>Eukaryota</taxon>
        <taxon>Metamonada</taxon>
        <taxon>Diplomonadida</taxon>
        <taxon>Hexamitidae</taxon>
        <taxon>Hexamitinae</taxon>
        <taxon>Hexamita</taxon>
    </lineage>
</organism>
<evidence type="ECO:0000313" key="4">
    <source>
        <dbReference type="Proteomes" id="UP001642409"/>
    </source>
</evidence>
<sequence>MSQRFLKVQEVIKILNCSQEQAIHYLTQNNYNLDDTINAYIDTYEGPQYLVPNDYHIDYSSQEQNNIAASYQQNKLKNEVTNQQMTYKQLAKVDFKTAVTFLRYANGDHDKAIQMYYDFIAKQQQDQELAITHQTIAVKQELNPQNAENNHLVGQQPGTRHQD</sequence>
<name>A0AA86QTG1_9EUKA</name>
<evidence type="ECO:0000256" key="1">
    <source>
        <dbReference type="SAM" id="MobiDB-lite"/>
    </source>
</evidence>
<gene>
    <name evidence="2" type="ORF">HINF_LOCUS51995</name>
    <name evidence="3" type="ORF">HINF_LOCUS54134</name>
</gene>
<dbReference type="Gene3D" id="1.10.8.10">
    <property type="entry name" value="DNA helicase RuvA subunit, C-terminal domain"/>
    <property type="match status" value="1"/>
</dbReference>
<dbReference type="CDD" id="cd14273">
    <property type="entry name" value="UBA_TAP-C_like"/>
    <property type="match status" value="1"/>
</dbReference>
<protein>
    <submittedName>
        <fullName evidence="3">Hypothetical_protein</fullName>
    </submittedName>
</protein>
<comment type="caution">
    <text evidence="2">The sequence shown here is derived from an EMBL/GenBank/DDBJ whole genome shotgun (WGS) entry which is preliminary data.</text>
</comment>
<keyword evidence="4" id="KW-1185">Reference proteome</keyword>
<feature type="region of interest" description="Disordered" evidence="1">
    <location>
        <begin position="143"/>
        <end position="163"/>
    </location>
</feature>
<dbReference type="AlphaFoldDB" id="A0AA86QTG1"/>